<evidence type="ECO:0000256" key="3">
    <source>
        <dbReference type="ARBA" id="ARBA00023163"/>
    </source>
</evidence>
<dbReference type="GO" id="GO:0003700">
    <property type="term" value="F:DNA-binding transcription factor activity"/>
    <property type="evidence" value="ECO:0007669"/>
    <property type="project" value="InterPro"/>
</dbReference>
<dbReference type="PANTHER" id="PTHR46796">
    <property type="entry name" value="HTH-TYPE TRANSCRIPTIONAL ACTIVATOR RHAS-RELATED"/>
    <property type="match status" value="1"/>
</dbReference>
<feature type="domain" description="HTH araC/xylS-type" evidence="4">
    <location>
        <begin position="155"/>
        <end position="253"/>
    </location>
</feature>
<keyword evidence="3" id="KW-0804">Transcription</keyword>
<organism evidence="5 6">
    <name type="scientific">Gemmatimonas aurantiaca (strain DSM 14586 / JCM 11422 / NBRC 100505 / T-27)</name>
    <dbReference type="NCBI Taxonomy" id="379066"/>
    <lineage>
        <taxon>Bacteria</taxon>
        <taxon>Pseudomonadati</taxon>
        <taxon>Gemmatimonadota</taxon>
        <taxon>Gemmatimonadia</taxon>
        <taxon>Gemmatimonadales</taxon>
        <taxon>Gemmatimonadaceae</taxon>
        <taxon>Gemmatimonas</taxon>
    </lineage>
</organism>
<dbReference type="PROSITE" id="PS01124">
    <property type="entry name" value="HTH_ARAC_FAMILY_2"/>
    <property type="match status" value="1"/>
</dbReference>
<dbReference type="AlphaFoldDB" id="C1AD00"/>
<protein>
    <submittedName>
        <fullName evidence="5">AraC family transcriptional regulator</fullName>
    </submittedName>
</protein>
<dbReference type="STRING" id="379066.GAU_3335"/>
<dbReference type="SUPFAM" id="SSF46689">
    <property type="entry name" value="Homeodomain-like"/>
    <property type="match status" value="1"/>
</dbReference>
<evidence type="ECO:0000313" key="6">
    <source>
        <dbReference type="Proteomes" id="UP000002209"/>
    </source>
</evidence>
<dbReference type="Proteomes" id="UP000002209">
    <property type="component" value="Chromosome"/>
</dbReference>
<dbReference type="SUPFAM" id="SSF51182">
    <property type="entry name" value="RmlC-like cupins"/>
    <property type="match status" value="1"/>
</dbReference>
<keyword evidence="6" id="KW-1185">Reference proteome</keyword>
<reference evidence="6" key="1">
    <citation type="submission" date="2006-03" db="EMBL/GenBank/DDBJ databases">
        <title>Complete genome sequence of Gemmatimonas aurantiaca T-27 that represents a novel phylum Gemmatimonadetes.</title>
        <authorList>
            <person name="Takasaki K."/>
            <person name="Ichikawa N."/>
            <person name="Miura H."/>
            <person name="Matsushita S."/>
            <person name="Watanabe Y."/>
            <person name="Oguchi A."/>
            <person name="Ankai A."/>
            <person name="Yashiro I."/>
            <person name="Takahashi M."/>
            <person name="Terui Y."/>
            <person name="Fukui S."/>
            <person name="Yokoyama H."/>
            <person name="Tanikawa S."/>
            <person name="Hanada S."/>
            <person name="Kamagata Y."/>
            <person name="Fujita N."/>
        </authorList>
    </citation>
    <scope>NUCLEOTIDE SEQUENCE [LARGE SCALE GENOMIC DNA]</scope>
    <source>
        <strain evidence="6">T-27 / DSM 14586 / JCM 11422 / NBRC 100505</strain>
    </source>
</reference>
<proteinExistence type="predicted"/>
<dbReference type="InterPro" id="IPR018060">
    <property type="entry name" value="HTH_AraC"/>
</dbReference>
<dbReference type="eggNOG" id="COG2207">
    <property type="taxonomic scope" value="Bacteria"/>
</dbReference>
<evidence type="ECO:0000256" key="2">
    <source>
        <dbReference type="ARBA" id="ARBA00023125"/>
    </source>
</evidence>
<evidence type="ECO:0000256" key="1">
    <source>
        <dbReference type="ARBA" id="ARBA00023015"/>
    </source>
</evidence>
<evidence type="ECO:0000259" key="4">
    <source>
        <dbReference type="PROSITE" id="PS01124"/>
    </source>
</evidence>
<dbReference type="Gene3D" id="2.60.120.10">
    <property type="entry name" value="Jelly Rolls"/>
    <property type="match status" value="1"/>
</dbReference>
<keyword evidence="2" id="KW-0238">DNA-binding</keyword>
<dbReference type="GO" id="GO:0043565">
    <property type="term" value="F:sequence-specific DNA binding"/>
    <property type="evidence" value="ECO:0007669"/>
    <property type="project" value="InterPro"/>
</dbReference>
<keyword evidence="1" id="KW-0805">Transcription regulation</keyword>
<dbReference type="InterPro" id="IPR014710">
    <property type="entry name" value="RmlC-like_jellyroll"/>
</dbReference>
<evidence type="ECO:0000313" key="5">
    <source>
        <dbReference type="EMBL" id="BAH40377.1"/>
    </source>
</evidence>
<dbReference type="Gene3D" id="1.10.10.60">
    <property type="entry name" value="Homeodomain-like"/>
    <property type="match status" value="1"/>
</dbReference>
<dbReference type="HOGENOM" id="CLU_000445_88_16_0"/>
<name>C1AD00_GEMAT</name>
<dbReference type="EMBL" id="AP009153">
    <property type="protein sequence ID" value="BAH40377.1"/>
    <property type="molecule type" value="Genomic_DNA"/>
</dbReference>
<dbReference type="InterPro" id="IPR050204">
    <property type="entry name" value="AraC_XylS_family_regulators"/>
</dbReference>
<gene>
    <name evidence="5" type="ordered locus">GAU_3335</name>
</gene>
<dbReference type="InterPro" id="IPR011051">
    <property type="entry name" value="RmlC_Cupin_sf"/>
</dbReference>
<dbReference type="KEGG" id="gau:GAU_3335"/>
<dbReference type="SMART" id="SM00342">
    <property type="entry name" value="HTH_ARAC"/>
    <property type="match status" value="1"/>
</dbReference>
<sequence>MRQMTPVLRLFIDDYRAAARQAPHQHDSLHFSVVLRGGVTETVGGVTEYAGPLSVVVKNAGVMHANQWGDDGARLARLSLPRGTITDLVDDTRRAIDWRWTRDPLVARPFLRLIERRQSGTPAFAADDADLLDLIAAFTARRADDPHGTPPAWLAETMERLCDEWRPQLTGAELARGARIHPVYLARCVRRWYGVGLGDLLRRERLRHAVSAVANTSTRLSLVAQACGYADEAHLGRDVRAAIGTTPGRYRRLLGMGKTV</sequence>
<dbReference type="InterPro" id="IPR009057">
    <property type="entry name" value="Homeodomain-like_sf"/>
</dbReference>
<accession>C1AD00</accession>
<dbReference type="Pfam" id="PF12833">
    <property type="entry name" value="HTH_18"/>
    <property type="match status" value="1"/>
</dbReference>